<dbReference type="RefSeq" id="WP_136722362.1">
    <property type="nucleotide sequence ID" value="NZ_SUMC01000004.1"/>
</dbReference>
<evidence type="ECO:0000313" key="10">
    <source>
        <dbReference type="EMBL" id="TKA12328.1"/>
    </source>
</evidence>
<dbReference type="PANTHER" id="PTHR30151:SF20">
    <property type="entry name" value="ABC TRANSPORTER PERMEASE PROTEIN HI_0355-RELATED"/>
    <property type="match status" value="1"/>
</dbReference>
<evidence type="ECO:0000256" key="5">
    <source>
        <dbReference type="ARBA" id="ARBA00022989"/>
    </source>
</evidence>
<gene>
    <name evidence="10" type="ORF">FCI23_05790</name>
</gene>
<comment type="caution">
    <text evidence="10">The sequence shown here is derived from an EMBL/GenBank/DDBJ whole genome shotgun (WGS) entry which is preliminary data.</text>
</comment>
<dbReference type="GO" id="GO:0005886">
    <property type="term" value="C:plasma membrane"/>
    <property type="evidence" value="ECO:0007669"/>
    <property type="project" value="UniProtKB-SubCell"/>
</dbReference>
<feature type="transmembrane region" description="Helical" evidence="7">
    <location>
        <begin position="28"/>
        <end position="49"/>
    </location>
</feature>
<evidence type="ECO:0000256" key="2">
    <source>
        <dbReference type="ARBA" id="ARBA00022448"/>
    </source>
</evidence>
<dbReference type="InterPro" id="IPR000515">
    <property type="entry name" value="MetI-like"/>
</dbReference>
<keyword evidence="6 7" id="KW-0472">Membrane</keyword>
<keyword evidence="3" id="KW-1003">Cell membrane</keyword>
<feature type="domain" description="ABC transmembrane type-1" evidence="9">
    <location>
        <begin position="81"/>
        <end position="265"/>
    </location>
</feature>
<dbReference type="GO" id="GO:0055085">
    <property type="term" value="P:transmembrane transport"/>
    <property type="evidence" value="ECO:0007669"/>
    <property type="project" value="InterPro"/>
</dbReference>
<dbReference type="PROSITE" id="PS50928">
    <property type="entry name" value="ABC_TM1"/>
    <property type="match status" value="1"/>
</dbReference>
<organism evidence="10 11">
    <name type="scientific">Actinacidiphila oryziradicis</name>
    <dbReference type="NCBI Taxonomy" id="2571141"/>
    <lineage>
        <taxon>Bacteria</taxon>
        <taxon>Bacillati</taxon>
        <taxon>Actinomycetota</taxon>
        <taxon>Actinomycetes</taxon>
        <taxon>Kitasatosporales</taxon>
        <taxon>Streptomycetaceae</taxon>
        <taxon>Actinacidiphila</taxon>
    </lineage>
</organism>
<keyword evidence="5 7" id="KW-1133">Transmembrane helix</keyword>
<feature type="transmembrane region" description="Helical" evidence="7">
    <location>
        <begin position="199"/>
        <end position="222"/>
    </location>
</feature>
<keyword evidence="2 7" id="KW-0813">Transport</keyword>
<feature type="transmembrane region" description="Helical" evidence="7">
    <location>
        <begin position="147"/>
        <end position="168"/>
    </location>
</feature>
<dbReference type="Proteomes" id="UP000305778">
    <property type="component" value="Unassembled WGS sequence"/>
</dbReference>
<evidence type="ECO:0000256" key="7">
    <source>
        <dbReference type="RuleBase" id="RU363032"/>
    </source>
</evidence>
<sequence length="281" mass="30849">MAEHQGQEQQEQQRRQRRQRRRKTVRRALTAVWPPVVLLAVVIAGWQVYTSAAGVDPATLPSPARVVAQGWANRTDLWDNTVPTLQETVLGFGVSFVAAWLVAILLDFSPAARRGMYPLLVASQTIPIVAVAPLLIIWFGFGLLPKMLVVTLTTFFPLAANLAAGFASTDREAMRLLRSLGAGRLRIFRLVRVPSAMPYFFAGLRVSITYAVVGAVFAEYAGAEKGLGIYMQAQKSAFRTDLVFAAVAVTAGLSIALFGATYLLQRLVMPWERALTEEDRS</sequence>
<reference evidence="10 11" key="1">
    <citation type="submission" date="2019-04" db="EMBL/GenBank/DDBJ databases">
        <title>Streptomyces oryziradicis sp. nov., a novel actinomycete isolated from rhizosphere soil of rice (Oryza sativa L.).</title>
        <authorList>
            <person name="Li C."/>
        </authorList>
    </citation>
    <scope>NUCLEOTIDE SEQUENCE [LARGE SCALE GENOMIC DNA]</scope>
    <source>
        <strain evidence="10 11">NEAU-C40</strain>
    </source>
</reference>
<dbReference type="EMBL" id="SUMC01000004">
    <property type="protein sequence ID" value="TKA12328.1"/>
    <property type="molecule type" value="Genomic_DNA"/>
</dbReference>
<dbReference type="InterPro" id="IPR035906">
    <property type="entry name" value="MetI-like_sf"/>
</dbReference>
<name>A0A4U0SSC6_9ACTN</name>
<protein>
    <submittedName>
        <fullName evidence="10">ABC transporter permease</fullName>
    </submittedName>
</protein>
<dbReference type="AlphaFoldDB" id="A0A4U0SSC6"/>
<dbReference type="OrthoDB" id="7274389at2"/>
<evidence type="ECO:0000313" key="11">
    <source>
        <dbReference type="Proteomes" id="UP000305778"/>
    </source>
</evidence>
<evidence type="ECO:0000256" key="3">
    <source>
        <dbReference type="ARBA" id="ARBA00022475"/>
    </source>
</evidence>
<feature type="compositionally biased region" description="Basic and acidic residues" evidence="8">
    <location>
        <begin position="1"/>
        <end position="14"/>
    </location>
</feature>
<dbReference type="CDD" id="cd06261">
    <property type="entry name" value="TM_PBP2"/>
    <property type="match status" value="1"/>
</dbReference>
<evidence type="ECO:0000256" key="4">
    <source>
        <dbReference type="ARBA" id="ARBA00022692"/>
    </source>
</evidence>
<dbReference type="Pfam" id="PF00528">
    <property type="entry name" value="BPD_transp_1"/>
    <property type="match status" value="1"/>
</dbReference>
<keyword evidence="4 7" id="KW-0812">Transmembrane</keyword>
<evidence type="ECO:0000256" key="6">
    <source>
        <dbReference type="ARBA" id="ARBA00023136"/>
    </source>
</evidence>
<feature type="transmembrane region" description="Helical" evidence="7">
    <location>
        <begin position="120"/>
        <end position="141"/>
    </location>
</feature>
<feature type="transmembrane region" description="Helical" evidence="7">
    <location>
        <begin position="89"/>
        <end position="108"/>
    </location>
</feature>
<proteinExistence type="inferred from homology"/>
<comment type="similarity">
    <text evidence="7">Belongs to the binding-protein-dependent transport system permease family.</text>
</comment>
<dbReference type="PANTHER" id="PTHR30151">
    <property type="entry name" value="ALKANE SULFONATE ABC TRANSPORTER-RELATED, MEMBRANE SUBUNIT"/>
    <property type="match status" value="1"/>
</dbReference>
<evidence type="ECO:0000256" key="8">
    <source>
        <dbReference type="SAM" id="MobiDB-lite"/>
    </source>
</evidence>
<evidence type="ECO:0000256" key="1">
    <source>
        <dbReference type="ARBA" id="ARBA00004651"/>
    </source>
</evidence>
<feature type="transmembrane region" description="Helical" evidence="7">
    <location>
        <begin position="242"/>
        <end position="264"/>
    </location>
</feature>
<keyword evidence="11" id="KW-1185">Reference proteome</keyword>
<accession>A0A4U0SSC6</accession>
<dbReference type="Gene3D" id="1.10.3720.10">
    <property type="entry name" value="MetI-like"/>
    <property type="match status" value="1"/>
</dbReference>
<evidence type="ECO:0000259" key="9">
    <source>
        <dbReference type="PROSITE" id="PS50928"/>
    </source>
</evidence>
<feature type="region of interest" description="Disordered" evidence="8">
    <location>
        <begin position="1"/>
        <end position="21"/>
    </location>
</feature>
<comment type="subcellular location">
    <subcellularLocation>
        <location evidence="1 7">Cell membrane</location>
        <topology evidence="1 7">Multi-pass membrane protein</topology>
    </subcellularLocation>
</comment>
<dbReference type="SUPFAM" id="SSF161098">
    <property type="entry name" value="MetI-like"/>
    <property type="match status" value="1"/>
</dbReference>